<name>A0A075GGF8_9ARCH</name>
<dbReference type="NCBIfam" id="TIGR03665">
    <property type="entry name" value="arCOG04150"/>
    <property type="match status" value="1"/>
</dbReference>
<dbReference type="InterPro" id="IPR004087">
    <property type="entry name" value="KH_dom"/>
</dbReference>
<protein>
    <submittedName>
        <fullName evidence="4">RNA-processing protein (KRR1)</fullName>
    </submittedName>
</protein>
<evidence type="ECO:0000313" key="4">
    <source>
        <dbReference type="EMBL" id="AIF02914.1"/>
    </source>
</evidence>
<feature type="domain" description="K Homology" evidence="3">
    <location>
        <begin position="1"/>
        <end position="70"/>
    </location>
</feature>
<sequence>MSFEKLIRIPEDRIGVLIGKSGKIKSKIEKTCSVKLAIDSKNGEVKVFSDVADEKFQTFKALEIVTAIGRGFSPQKAVRLLKGENTLHVINLREFGAKSPEQMERIKGRIIGDGGKARVNMENLSNADITVYGKTVSVIGEPTQLKLAIDAIESLLSGSMHGHVYKKIESARRQQKFARLQLWEDQDVF</sequence>
<accession>A0A075GGF8</accession>
<dbReference type="PROSITE" id="PS50084">
    <property type="entry name" value="KH_TYPE_1"/>
    <property type="match status" value="1"/>
</dbReference>
<evidence type="ECO:0000256" key="1">
    <source>
        <dbReference type="ARBA" id="ARBA00022884"/>
    </source>
</evidence>
<evidence type="ECO:0000256" key="2">
    <source>
        <dbReference type="PROSITE-ProRule" id="PRU00117"/>
    </source>
</evidence>
<dbReference type="InterPro" id="IPR055211">
    <property type="entry name" value="KH_PNO1_2nd"/>
</dbReference>
<keyword evidence="1 2" id="KW-0694">RNA-binding</keyword>
<dbReference type="Gene3D" id="3.30.1370.10">
    <property type="entry name" value="K Homology domain, type 1"/>
    <property type="match status" value="2"/>
</dbReference>
<dbReference type="InterPro" id="IPR019964">
    <property type="entry name" value="KH_domain_protein_archaea"/>
</dbReference>
<gene>
    <name evidence="4" type="primary">KRR1</name>
</gene>
<dbReference type="CDD" id="cd22390">
    <property type="entry name" value="KH-I_Dim2p_like_rpt2"/>
    <property type="match status" value="1"/>
</dbReference>
<feature type="domain" description="K Homology" evidence="3">
    <location>
        <begin position="84"/>
        <end position="157"/>
    </location>
</feature>
<dbReference type="Pfam" id="PF22891">
    <property type="entry name" value="KH_PNO1_2nd"/>
    <property type="match status" value="1"/>
</dbReference>
<organism evidence="4">
    <name type="scientific">uncultured marine thaumarchaeote KM3_15_E09</name>
    <dbReference type="NCBI Taxonomy" id="1456028"/>
    <lineage>
        <taxon>Archaea</taxon>
        <taxon>Nitrososphaerota</taxon>
        <taxon>environmental samples</taxon>
    </lineage>
</organism>
<dbReference type="PANTHER" id="PTHR12826:SF13">
    <property type="entry name" value="RNA-BINDING PROTEIN PNO1"/>
    <property type="match status" value="1"/>
</dbReference>
<dbReference type="FunFam" id="3.30.1370.10:FF:000076">
    <property type="entry name" value="KH domain protein"/>
    <property type="match status" value="1"/>
</dbReference>
<dbReference type="SUPFAM" id="SSF54791">
    <property type="entry name" value="Eukaryotic type KH-domain (KH-domain type I)"/>
    <property type="match status" value="2"/>
</dbReference>
<evidence type="ECO:0000259" key="3">
    <source>
        <dbReference type="SMART" id="SM00322"/>
    </source>
</evidence>
<dbReference type="CDD" id="cd22389">
    <property type="entry name" value="KH-I_Dim2p_like_rpt1"/>
    <property type="match status" value="1"/>
</dbReference>
<dbReference type="AlphaFoldDB" id="A0A075GGF8"/>
<dbReference type="InterPro" id="IPR004088">
    <property type="entry name" value="KH_dom_type_1"/>
</dbReference>
<proteinExistence type="predicted"/>
<dbReference type="Pfam" id="PF00013">
    <property type="entry name" value="KH_1"/>
    <property type="match status" value="1"/>
</dbReference>
<dbReference type="SMART" id="SM00322">
    <property type="entry name" value="KH"/>
    <property type="match status" value="2"/>
</dbReference>
<reference evidence="4" key="1">
    <citation type="journal article" date="2014" name="Genome Biol. Evol.">
        <title>Pangenome evidence for extensive interdomain horizontal transfer affecting lineage core and shell genes in uncultured planktonic thaumarchaeota and euryarchaeota.</title>
        <authorList>
            <person name="Deschamps P."/>
            <person name="Zivanovic Y."/>
            <person name="Moreira D."/>
            <person name="Rodriguez-Valera F."/>
            <person name="Lopez-Garcia P."/>
        </authorList>
    </citation>
    <scope>NUCLEOTIDE SEQUENCE</scope>
</reference>
<dbReference type="GO" id="GO:0003723">
    <property type="term" value="F:RNA binding"/>
    <property type="evidence" value="ECO:0007669"/>
    <property type="project" value="UniProtKB-UniRule"/>
</dbReference>
<dbReference type="EMBL" id="KF900664">
    <property type="protein sequence ID" value="AIF02914.1"/>
    <property type="molecule type" value="Genomic_DNA"/>
</dbReference>
<dbReference type="InterPro" id="IPR036612">
    <property type="entry name" value="KH_dom_type_1_sf"/>
</dbReference>
<dbReference type="PANTHER" id="PTHR12826">
    <property type="entry name" value="RIBONUCLEASE Y"/>
    <property type="match status" value="1"/>
</dbReference>